<sequence length="74" mass="8238">MPRLRRTWRIARGEYALSAMTTPGAAGPSVARWQFEVCGLHSPGHRSRQFTLPNPLTESGPALRSRPDALRSRP</sequence>
<dbReference type="EMBL" id="JFCB01000021">
    <property type="protein sequence ID" value="KES04983.1"/>
    <property type="molecule type" value="Genomic_DNA"/>
</dbReference>
<organism evidence="2 3">
    <name type="scientific">Streptomyces toyocaensis</name>
    <dbReference type="NCBI Taxonomy" id="55952"/>
    <lineage>
        <taxon>Bacteria</taxon>
        <taxon>Bacillati</taxon>
        <taxon>Actinomycetota</taxon>
        <taxon>Actinomycetes</taxon>
        <taxon>Kitasatosporales</taxon>
        <taxon>Streptomycetaceae</taxon>
        <taxon>Streptomyces</taxon>
    </lineage>
</organism>
<protein>
    <submittedName>
        <fullName evidence="2">Uncharacterized protein</fullName>
    </submittedName>
</protein>
<evidence type="ECO:0000313" key="3">
    <source>
        <dbReference type="Proteomes" id="UP000028341"/>
    </source>
</evidence>
<evidence type="ECO:0000313" key="2">
    <source>
        <dbReference type="EMBL" id="KES04983.1"/>
    </source>
</evidence>
<comment type="caution">
    <text evidence="2">The sequence shown here is derived from an EMBL/GenBank/DDBJ whole genome shotgun (WGS) entry which is preliminary data.</text>
</comment>
<feature type="compositionally biased region" description="Basic and acidic residues" evidence="1">
    <location>
        <begin position="65"/>
        <end position="74"/>
    </location>
</feature>
<dbReference type="AlphaFoldDB" id="A0A081XN60"/>
<gene>
    <name evidence="2" type="ORF">BU52_22430</name>
</gene>
<evidence type="ECO:0000256" key="1">
    <source>
        <dbReference type="SAM" id="MobiDB-lite"/>
    </source>
</evidence>
<feature type="region of interest" description="Disordered" evidence="1">
    <location>
        <begin position="44"/>
        <end position="74"/>
    </location>
</feature>
<accession>A0A081XN60</accession>
<dbReference type="Proteomes" id="UP000028341">
    <property type="component" value="Unassembled WGS sequence"/>
</dbReference>
<proteinExistence type="predicted"/>
<keyword evidence="3" id="KW-1185">Reference proteome</keyword>
<dbReference type="STRING" id="55952.BU52_22430"/>
<name>A0A081XN60_STRTO</name>
<reference evidence="2 3" key="1">
    <citation type="submission" date="2014-02" db="EMBL/GenBank/DDBJ databases">
        <title>The genome announcement of Streptomyces toyocaensis NRRL15009.</title>
        <authorList>
            <person name="Hong H.-J."/>
            <person name="Kwun M.J."/>
        </authorList>
    </citation>
    <scope>NUCLEOTIDE SEQUENCE [LARGE SCALE GENOMIC DNA]</scope>
    <source>
        <strain evidence="2 3">NRRL 15009</strain>
    </source>
</reference>